<evidence type="ECO:0000313" key="2">
    <source>
        <dbReference type="EMBL" id="KAF6235831.1"/>
    </source>
</evidence>
<reference evidence="2 3" key="1">
    <citation type="journal article" date="2020" name="Genomics">
        <title>Complete, high-quality genomes from long-read metagenomic sequencing of two wolf lichen thalli reveals enigmatic genome architecture.</title>
        <authorList>
            <person name="McKenzie S.K."/>
            <person name="Walston R.F."/>
            <person name="Allen J.L."/>
        </authorList>
    </citation>
    <scope>NUCLEOTIDE SEQUENCE [LARGE SCALE GENOMIC DNA]</scope>
    <source>
        <strain evidence="2">WasteWater2</strain>
    </source>
</reference>
<feature type="region of interest" description="Disordered" evidence="1">
    <location>
        <begin position="342"/>
        <end position="380"/>
    </location>
</feature>
<evidence type="ECO:0000256" key="1">
    <source>
        <dbReference type="SAM" id="MobiDB-lite"/>
    </source>
</evidence>
<keyword evidence="3" id="KW-1185">Reference proteome</keyword>
<proteinExistence type="predicted"/>
<dbReference type="AlphaFoldDB" id="A0A8H6FW21"/>
<feature type="region of interest" description="Disordered" evidence="1">
    <location>
        <begin position="85"/>
        <end position="105"/>
    </location>
</feature>
<protein>
    <submittedName>
        <fullName evidence="2">Uncharacterized protein</fullName>
    </submittedName>
</protein>
<name>A0A8H6FW21_9LECA</name>
<evidence type="ECO:0000313" key="3">
    <source>
        <dbReference type="Proteomes" id="UP000578531"/>
    </source>
</evidence>
<comment type="caution">
    <text evidence="2">The sequence shown here is derived from an EMBL/GenBank/DDBJ whole genome shotgun (WGS) entry which is preliminary data.</text>
</comment>
<sequence>MFKSQSLLAGIHPSPLADHEMYDNRLTSHLYNYPYQAQALTAPGKTPDTVKSTPPLESGNIAMLNRDHRVDIMTTTRGSIRVSPRTLTITPPRPASPISSDADSDCWDDGSDSPCSFTGEECPDLCGGPKNSCRSWTPPASPFYYTNESGIFLLDDRQGYEERQKIELEHTLHDLATSLQRLRETMSPPRFLSRLHEFEGLAPSSRTGMSHGPSEEFPRSPTKSLAEHFRVTATSPGPSCPCDCAGTPCRCKLSPTQSASTDLLHQSMNTQEKDEFGTADLGKLIQASLQHVQSTNSPPKYLASVSEIEAQPLLGKQITIPNSHEQLRDEAFLVRDASPQLHLGNTAYPTPLPSSPESKPSRKRGRDESSQESSGLGKDAAMGNAYPGWALLEGNGDIPDTRGSSLKGTLNALDTCSANPLSSQSAVLDHQNVKQLLQTPGFHLHLPTTIANSLVEKPQTFHTLSKRRVPSRPPGTIPFSAQPSSTHVFRFYKFTYIISSDHLTSQITRLNIWMQNFFCDFLAASPLGIELQPRRRILLRAGQLTLNLQSVVGALSQEIVTAVVKEVGTDGDGRIDGVFSSGRGGAGGGRGEGVVRGWVGVERSR</sequence>
<dbReference type="Proteomes" id="UP000578531">
    <property type="component" value="Unassembled WGS sequence"/>
</dbReference>
<dbReference type="GeneID" id="59287687"/>
<organism evidence="2 3">
    <name type="scientific">Letharia columbiana</name>
    <dbReference type="NCBI Taxonomy" id="112416"/>
    <lineage>
        <taxon>Eukaryota</taxon>
        <taxon>Fungi</taxon>
        <taxon>Dikarya</taxon>
        <taxon>Ascomycota</taxon>
        <taxon>Pezizomycotina</taxon>
        <taxon>Lecanoromycetes</taxon>
        <taxon>OSLEUM clade</taxon>
        <taxon>Lecanoromycetidae</taxon>
        <taxon>Lecanorales</taxon>
        <taxon>Lecanorineae</taxon>
        <taxon>Parmeliaceae</taxon>
        <taxon>Letharia</taxon>
    </lineage>
</organism>
<dbReference type="OrthoDB" id="5328903at2759"/>
<accession>A0A8H6FW21</accession>
<gene>
    <name evidence="2" type="ORF">HO173_006026</name>
</gene>
<dbReference type="RefSeq" id="XP_037165198.1">
    <property type="nucleotide sequence ID" value="XM_037307938.1"/>
</dbReference>
<dbReference type="EMBL" id="JACCJC010000022">
    <property type="protein sequence ID" value="KAF6235831.1"/>
    <property type="molecule type" value="Genomic_DNA"/>
</dbReference>